<evidence type="ECO:0000256" key="3">
    <source>
        <dbReference type="ARBA" id="ARBA00023125"/>
    </source>
</evidence>
<proteinExistence type="inferred from homology"/>
<dbReference type="PATRIC" id="fig|758793.3.peg.5725"/>
<evidence type="ECO:0000259" key="5">
    <source>
        <dbReference type="PROSITE" id="PS50931"/>
    </source>
</evidence>
<dbReference type="GO" id="GO:0003700">
    <property type="term" value="F:DNA-binding transcription factor activity"/>
    <property type="evidence" value="ECO:0007669"/>
    <property type="project" value="InterPro"/>
</dbReference>
<keyword evidence="6" id="KW-0614">Plasmid</keyword>
<organism evidence="6 7">
    <name type="scientific">Caballeronia insecticola</name>
    <dbReference type="NCBI Taxonomy" id="758793"/>
    <lineage>
        <taxon>Bacteria</taxon>
        <taxon>Pseudomonadati</taxon>
        <taxon>Pseudomonadota</taxon>
        <taxon>Betaproteobacteria</taxon>
        <taxon>Burkholderiales</taxon>
        <taxon>Burkholderiaceae</taxon>
        <taxon>Caballeronia</taxon>
    </lineage>
</organism>
<dbReference type="InterPro" id="IPR036388">
    <property type="entry name" value="WH-like_DNA-bd_sf"/>
</dbReference>
<dbReference type="KEGG" id="buo:BRPE64_DCDS05820"/>
<keyword evidence="4" id="KW-0804">Transcription</keyword>
<name>R4WS74_9BURK</name>
<sequence length="301" mass="33730">MTDTADIRFLLTIQRSGSLVATGRTLGVSPSAVSQRLQQLEKKLGTRLIDRTARKLHFTEEGALLCQRGADLIEQFDALFDELHTRRGGLVGALRINGPLGFGRRYLAPVVADFQRDHPDVDISLTLSDQPLTETADRFDVVVHIGELRASNLIGHAIAPNARFLCASPALVRRFGMPEAPQDLAHLPCIVLHENREDASLWHFSKGRTSTSVRVASKLGCNDGDVIRRWALEGRGIVLRSEWDVADDIRKGTLVRLLPSWKVPDANVVALTRNRAGLPRRTREFMQYVQSRFRPHPPWRE</sequence>
<geneLocation type="plasmid" evidence="6 7">
    <name>p1</name>
</geneLocation>
<dbReference type="Gene3D" id="3.40.190.290">
    <property type="match status" value="1"/>
</dbReference>
<dbReference type="Pfam" id="PF00126">
    <property type="entry name" value="HTH_1"/>
    <property type="match status" value="1"/>
</dbReference>
<keyword evidence="7" id="KW-1185">Reference proteome</keyword>
<dbReference type="Pfam" id="PF03466">
    <property type="entry name" value="LysR_substrate"/>
    <property type="match status" value="1"/>
</dbReference>
<dbReference type="SUPFAM" id="SSF46785">
    <property type="entry name" value="Winged helix' DNA-binding domain"/>
    <property type="match status" value="1"/>
</dbReference>
<feature type="domain" description="HTH lysR-type" evidence="5">
    <location>
        <begin position="1"/>
        <end position="59"/>
    </location>
</feature>
<dbReference type="EMBL" id="AP013061">
    <property type="protein sequence ID" value="BAN27518.1"/>
    <property type="molecule type" value="Genomic_DNA"/>
</dbReference>
<evidence type="ECO:0000313" key="7">
    <source>
        <dbReference type="Proteomes" id="UP000013966"/>
    </source>
</evidence>
<keyword evidence="3" id="KW-0238">DNA-binding</keyword>
<evidence type="ECO:0000256" key="2">
    <source>
        <dbReference type="ARBA" id="ARBA00023015"/>
    </source>
</evidence>
<reference evidence="6 7" key="1">
    <citation type="journal article" date="2013" name="Genome Announc.">
        <title>Complete Genome Sequence of Burkholderia sp. Strain RPE64, Bacterial Symbiont of the Bean Bug Riptortus pedestris.</title>
        <authorList>
            <person name="Shibata T.F."/>
            <person name="Maeda T."/>
            <person name="Nikoh N."/>
            <person name="Yamaguchi K."/>
            <person name="Oshima K."/>
            <person name="Hattori M."/>
            <person name="Nishiyama T."/>
            <person name="Hasebe M."/>
            <person name="Fukatsu T."/>
            <person name="Kikuchi Y."/>
            <person name="Shigenobu S."/>
        </authorList>
    </citation>
    <scope>NUCLEOTIDE SEQUENCE [LARGE SCALE GENOMIC DNA]</scope>
    <source>
        <plasmid evidence="6 7">p1</plasmid>
    </source>
</reference>
<keyword evidence="2" id="KW-0805">Transcription regulation</keyword>
<evidence type="ECO:0000256" key="1">
    <source>
        <dbReference type="ARBA" id="ARBA00009437"/>
    </source>
</evidence>
<accession>R4WS74</accession>
<evidence type="ECO:0000313" key="6">
    <source>
        <dbReference type="EMBL" id="BAN27518.1"/>
    </source>
</evidence>
<dbReference type="Gene3D" id="1.10.10.10">
    <property type="entry name" value="Winged helix-like DNA-binding domain superfamily/Winged helix DNA-binding domain"/>
    <property type="match status" value="1"/>
</dbReference>
<dbReference type="HOGENOM" id="CLU_039613_16_4_4"/>
<dbReference type="GO" id="GO:0006351">
    <property type="term" value="P:DNA-templated transcription"/>
    <property type="evidence" value="ECO:0007669"/>
    <property type="project" value="TreeGrafter"/>
</dbReference>
<comment type="similarity">
    <text evidence="1">Belongs to the LysR transcriptional regulatory family.</text>
</comment>
<dbReference type="RefSeq" id="WP_016348227.1">
    <property type="nucleotide sequence ID" value="NC_021289.1"/>
</dbReference>
<dbReference type="OrthoDB" id="8954631at2"/>
<dbReference type="PANTHER" id="PTHR30537">
    <property type="entry name" value="HTH-TYPE TRANSCRIPTIONAL REGULATOR"/>
    <property type="match status" value="1"/>
</dbReference>
<dbReference type="GO" id="GO:0043565">
    <property type="term" value="F:sequence-specific DNA binding"/>
    <property type="evidence" value="ECO:0007669"/>
    <property type="project" value="TreeGrafter"/>
</dbReference>
<dbReference type="InterPro" id="IPR005119">
    <property type="entry name" value="LysR_subst-bd"/>
</dbReference>
<dbReference type="PANTHER" id="PTHR30537:SF5">
    <property type="entry name" value="HTH-TYPE TRANSCRIPTIONAL ACTIVATOR TTDR-RELATED"/>
    <property type="match status" value="1"/>
</dbReference>
<dbReference type="InterPro" id="IPR000847">
    <property type="entry name" value="LysR_HTH_N"/>
</dbReference>
<evidence type="ECO:0000256" key="4">
    <source>
        <dbReference type="ARBA" id="ARBA00023163"/>
    </source>
</evidence>
<gene>
    <name evidence="6" type="ORF">BRPE64_DCDS05820</name>
</gene>
<dbReference type="InterPro" id="IPR036390">
    <property type="entry name" value="WH_DNA-bd_sf"/>
</dbReference>
<reference evidence="6 7" key="2">
    <citation type="journal article" date="2018" name="Int. J. Syst. Evol. Microbiol.">
        <title>Burkholderia insecticola sp. nov., a gut symbiotic bacterium of the bean bug Riptortus pedestris.</title>
        <authorList>
            <person name="Takeshita K."/>
            <person name="Tamaki H."/>
            <person name="Ohbayashi T."/>
            <person name="Meng X.-Y."/>
            <person name="Sone T."/>
            <person name="Mitani Y."/>
            <person name="Peeters C."/>
            <person name="Kikuchi Y."/>
            <person name="Vandamme P."/>
        </authorList>
    </citation>
    <scope>NUCLEOTIDE SEQUENCE [LARGE SCALE GENOMIC DNA]</scope>
    <source>
        <strain evidence="6">RPE64</strain>
        <plasmid evidence="6 7">p1</plasmid>
    </source>
</reference>
<dbReference type="SUPFAM" id="SSF53850">
    <property type="entry name" value="Periplasmic binding protein-like II"/>
    <property type="match status" value="1"/>
</dbReference>
<dbReference type="InterPro" id="IPR058163">
    <property type="entry name" value="LysR-type_TF_proteobact-type"/>
</dbReference>
<dbReference type="PROSITE" id="PS50931">
    <property type="entry name" value="HTH_LYSR"/>
    <property type="match status" value="1"/>
</dbReference>
<dbReference type="Proteomes" id="UP000013966">
    <property type="component" value="Plasmid p1"/>
</dbReference>
<protein>
    <submittedName>
        <fullName evidence="6">Transcriptional regulator LysR family</fullName>
    </submittedName>
</protein>
<dbReference type="AlphaFoldDB" id="R4WS74"/>